<proteinExistence type="predicted"/>
<keyword evidence="5" id="KW-1185">Reference proteome</keyword>
<sequence length="172" mass="18441">MSLLITRATADDVDTIAPLFDLYRVFYGKPSDPALARDFIRARMTRGESVILLASVDGAAVGFTQLYPAFSSVSAAHVWILNDLLVLPDARRNGVARALLSAAADFARADGALRLELETDHDNVTAQALYRAMGWTPYDGTLRFRLSLQPTACAGSPDVGATSVAISAPVRD</sequence>
<keyword evidence="1" id="KW-0808">Transferase</keyword>
<dbReference type="Pfam" id="PF00583">
    <property type="entry name" value="Acetyltransf_1"/>
    <property type="match status" value="1"/>
</dbReference>
<accession>A0ABQ6ZEJ6</accession>
<dbReference type="PROSITE" id="PS51186">
    <property type="entry name" value="GNAT"/>
    <property type="match status" value="1"/>
</dbReference>
<dbReference type="Gene3D" id="3.40.630.30">
    <property type="match status" value="1"/>
</dbReference>
<name>A0ABQ6ZEJ6_9GAMM</name>
<gene>
    <name evidence="4" type="ORF">CSC78_14115</name>
</gene>
<organism evidence="4 5">
    <name type="scientific">Pseudoxanthomonas japonensis</name>
    <dbReference type="NCBI Taxonomy" id="69284"/>
    <lineage>
        <taxon>Bacteria</taxon>
        <taxon>Pseudomonadati</taxon>
        <taxon>Pseudomonadota</taxon>
        <taxon>Gammaproteobacteria</taxon>
        <taxon>Lysobacterales</taxon>
        <taxon>Lysobacteraceae</taxon>
        <taxon>Pseudoxanthomonas</taxon>
    </lineage>
</organism>
<dbReference type="InterPro" id="IPR016181">
    <property type="entry name" value="Acyl_CoA_acyltransferase"/>
</dbReference>
<dbReference type="CDD" id="cd04301">
    <property type="entry name" value="NAT_SF"/>
    <property type="match status" value="1"/>
</dbReference>
<evidence type="ECO:0000256" key="1">
    <source>
        <dbReference type="ARBA" id="ARBA00022679"/>
    </source>
</evidence>
<feature type="domain" description="N-acetyltransferase" evidence="3">
    <location>
        <begin position="3"/>
        <end position="151"/>
    </location>
</feature>
<dbReference type="Proteomes" id="UP000781710">
    <property type="component" value="Unassembled WGS sequence"/>
</dbReference>
<dbReference type="InterPro" id="IPR050832">
    <property type="entry name" value="Bact_Acetyltransf"/>
</dbReference>
<keyword evidence="2" id="KW-0012">Acyltransferase</keyword>
<reference evidence="4 5" key="1">
    <citation type="submission" date="2017-10" db="EMBL/GenBank/DDBJ databases">
        <title>Whole genome sequencing of members of genus Pseudoxanthomonas.</title>
        <authorList>
            <person name="Kumar S."/>
            <person name="Bansal K."/>
            <person name="Kaur A."/>
            <person name="Patil P."/>
            <person name="Sharma S."/>
            <person name="Patil P.B."/>
        </authorList>
    </citation>
    <scope>NUCLEOTIDE SEQUENCE [LARGE SCALE GENOMIC DNA]</scope>
    <source>
        <strain evidence="4 5">DSM 17109</strain>
    </source>
</reference>
<protein>
    <submittedName>
        <fullName evidence="4">GNAT family N-acetyltransferase</fullName>
    </submittedName>
</protein>
<comment type="caution">
    <text evidence="4">The sequence shown here is derived from an EMBL/GenBank/DDBJ whole genome shotgun (WGS) entry which is preliminary data.</text>
</comment>
<evidence type="ECO:0000259" key="3">
    <source>
        <dbReference type="PROSITE" id="PS51186"/>
    </source>
</evidence>
<dbReference type="PANTHER" id="PTHR43877">
    <property type="entry name" value="AMINOALKYLPHOSPHONATE N-ACETYLTRANSFERASE-RELATED-RELATED"/>
    <property type="match status" value="1"/>
</dbReference>
<evidence type="ECO:0000313" key="4">
    <source>
        <dbReference type="EMBL" id="KAF1723902.1"/>
    </source>
</evidence>
<evidence type="ECO:0000256" key="2">
    <source>
        <dbReference type="ARBA" id="ARBA00023315"/>
    </source>
</evidence>
<dbReference type="SUPFAM" id="SSF55729">
    <property type="entry name" value="Acyl-CoA N-acyltransferases (Nat)"/>
    <property type="match status" value="1"/>
</dbReference>
<evidence type="ECO:0000313" key="5">
    <source>
        <dbReference type="Proteomes" id="UP000781710"/>
    </source>
</evidence>
<dbReference type="EMBL" id="PDWW01000022">
    <property type="protein sequence ID" value="KAF1723902.1"/>
    <property type="molecule type" value="Genomic_DNA"/>
</dbReference>
<dbReference type="PANTHER" id="PTHR43877:SF2">
    <property type="entry name" value="AMINOALKYLPHOSPHONATE N-ACETYLTRANSFERASE-RELATED"/>
    <property type="match status" value="1"/>
</dbReference>
<dbReference type="RefSeq" id="WP_162338507.1">
    <property type="nucleotide sequence ID" value="NZ_JBHSRQ010000004.1"/>
</dbReference>
<dbReference type="InterPro" id="IPR000182">
    <property type="entry name" value="GNAT_dom"/>
</dbReference>